<evidence type="ECO:0000313" key="3">
    <source>
        <dbReference type="Proteomes" id="UP001222800"/>
    </source>
</evidence>
<dbReference type="SMART" id="SM00460">
    <property type="entry name" value="TGc"/>
    <property type="match status" value="1"/>
</dbReference>
<organism evidence="2 3">
    <name type="scientific">Tepidibacter hydrothermalis</name>
    <dbReference type="NCBI Taxonomy" id="3036126"/>
    <lineage>
        <taxon>Bacteria</taxon>
        <taxon>Bacillati</taxon>
        <taxon>Bacillota</taxon>
        <taxon>Clostridia</taxon>
        <taxon>Peptostreptococcales</taxon>
        <taxon>Peptostreptococcaceae</taxon>
        <taxon>Tepidibacter</taxon>
    </lineage>
</organism>
<dbReference type="InterPro" id="IPR002931">
    <property type="entry name" value="Transglutaminase-like"/>
</dbReference>
<sequence>MLKRLLLIVSIIAIFFTKENAIFADNSPFDLSNVNQGMIEVKYELNKNVKTKIMISHNGQNYYYDLLTSDENFPLQMGNGKYTVAICEQKEGKQYVVKNKESFEVNIKNEKEVYLNSNQVISWDDNNAAVELAKKLTEGINDDEEKVRIIHDYIVKNVQYDSEKYSSLDKKYLPNVDDILQSKKGICYDYASLFAVMLRSVDVPTKLVKGYKNDISVYHAWNEVYVNNKWITADCSYDATLYSGNLETKIIKDSSQYKIEKVY</sequence>
<dbReference type="EMBL" id="CP120733">
    <property type="protein sequence ID" value="WFD11193.1"/>
    <property type="molecule type" value="Genomic_DNA"/>
</dbReference>
<proteinExistence type="predicted"/>
<dbReference type="RefSeq" id="WP_277733182.1">
    <property type="nucleotide sequence ID" value="NZ_CP120733.1"/>
</dbReference>
<dbReference type="InterPro" id="IPR038765">
    <property type="entry name" value="Papain-like_cys_pep_sf"/>
</dbReference>
<name>A0ABY8EE20_9FIRM</name>
<dbReference type="InterPro" id="IPR052557">
    <property type="entry name" value="CAP/Cytokinesis_protein"/>
</dbReference>
<feature type="domain" description="Transglutaminase-like" evidence="1">
    <location>
        <begin position="179"/>
        <end position="237"/>
    </location>
</feature>
<evidence type="ECO:0000313" key="2">
    <source>
        <dbReference type="EMBL" id="WFD11193.1"/>
    </source>
</evidence>
<keyword evidence="3" id="KW-1185">Reference proteome</keyword>
<accession>A0ABY8EE20</accession>
<reference evidence="2 3" key="1">
    <citation type="submission" date="2023-03" db="EMBL/GenBank/DDBJ databases">
        <title>Complete genome sequence of Tepidibacter sp. SWIR-1, isolated from a deep-sea hydrothermal vent.</title>
        <authorList>
            <person name="Li X."/>
        </authorList>
    </citation>
    <scope>NUCLEOTIDE SEQUENCE [LARGE SCALE GENOMIC DNA]</scope>
    <source>
        <strain evidence="2 3">SWIR-1</strain>
    </source>
</reference>
<gene>
    <name evidence="2" type="ORF">P4S50_03695</name>
</gene>
<evidence type="ECO:0000259" key="1">
    <source>
        <dbReference type="SMART" id="SM00460"/>
    </source>
</evidence>
<dbReference type="Pfam" id="PF01841">
    <property type="entry name" value="Transglut_core"/>
    <property type="match status" value="1"/>
</dbReference>
<dbReference type="PANTHER" id="PTHR46333:SF2">
    <property type="entry name" value="CYTOKINESIS PROTEIN 3"/>
    <property type="match status" value="1"/>
</dbReference>
<protein>
    <submittedName>
        <fullName evidence="2">Transglutaminase-like domain-containing protein</fullName>
    </submittedName>
</protein>
<dbReference type="Proteomes" id="UP001222800">
    <property type="component" value="Chromosome"/>
</dbReference>
<dbReference type="PANTHER" id="PTHR46333">
    <property type="entry name" value="CYTOKINESIS PROTEIN 3"/>
    <property type="match status" value="1"/>
</dbReference>
<dbReference type="SUPFAM" id="SSF54001">
    <property type="entry name" value="Cysteine proteinases"/>
    <property type="match status" value="1"/>
</dbReference>
<dbReference type="Gene3D" id="3.10.620.30">
    <property type="match status" value="1"/>
</dbReference>